<name>R4XBT7_TAPDE</name>
<sequence length="588" mass="66312">MEKDIGQCWDEFEIEVDEDERAAFERVTSDYLLISKIGEGTFSTVYKAEDCHQQVHDNSWLDSRGGNRNASYYVAIKRIYVTSSPQRIYNELDILRSLSGSDNVLPMITAFRHEDQVFVVLPYFKHIDFRNYYRVLPLRDVRYYMRSLFLALEDVHAVNVIHRDIKPTNFLYDVQGRKGELVDFGLAERQQVHGQCPCRDRSGQSTEQMLGMINPTHAKLRGVHLKDDQRPGKRANRAGTRGFRAPEVLFKCDSQFTAVDIWSAGVILLTFLSCRFPFFNSNDDIEALIEIASIFGKDMMKQVAAQHDCSFESTLPTLHERSISFTRLVHWSNDSTNRLEEDNREQNLAIDFMARCLTLDPWQRWSASEALQDEFLLGIEADDLHDARSELDIGSQFETGGLESAADIDPLGVDQVLPSDHTIGNMTVDKRRAPAVFDDSTSEARPAAKGRPKEFVFLKTDDYPDDNLHSQMRQQLISNVNSMRAKREASLKSSHYPSASSLAAPRNLASVGRARSASATMGQSLTRPVTPLHQILPNSPSQNMLPSKGGNVRAKSLSPGKATADGVSTIDPRLTQLQENMRTDIEAN</sequence>
<dbReference type="SMART" id="SM00220">
    <property type="entry name" value="S_TKc"/>
    <property type="match status" value="1"/>
</dbReference>
<dbReference type="PANTHER" id="PTHR44167:SF23">
    <property type="entry name" value="CDC7 KINASE, ISOFORM A-RELATED"/>
    <property type="match status" value="1"/>
</dbReference>
<feature type="compositionally biased region" description="Polar residues" evidence="7">
    <location>
        <begin position="517"/>
        <end position="527"/>
    </location>
</feature>
<evidence type="ECO:0000313" key="9">
    <source>
        <dbReference type="EMBL" id="CCG81841.1"/>
    </source>
</evidence>
<dbReference type="Gene3D" id="1.10.510.10">
    <property type="entry name" value="Transferase(Phosphotransferase) domain 1"/>
    <property type="match status" value="1"/>
</dbReference>
<dbReference type="EMBL" id="CAHR02000060">
    <property type="protein sequence ID" value="CCG81841.1"/>
    <property type="molecule type" value="Genomic_DNA"/>
</dbReference>
<dbReference type="InterPro" id="IPR008271">
    <property type="entry name" value="Ser/Thr_kinase_AS"/>
</dbReference>
<feature type="domain" description="Protein kinase" evidence="8">
    <location>
        <begin position="31"/>
        <end position="376"/>
    </location>
</feature>
<dbReference type="Pfam" id="PF00069">
    <property type="entry name" value="Pkinase"/>
    <property type="match status" value="2"/>
</dbReference>
<keyword evidence="4" id="KW-0547">Nucleotide-binding</keyword>
<comment type="caution">
    <text evidence="9">The sequence shown here is derived from an EMBL/GenBank/DDBJ whole genome shotgun (WGS) entry which is preliminary data.</text>
</comment>
<keyword evidence="3" id="KW-0808">Transferase</keyword>
<keyword evidence="6" id="KW-0067">ATP-binding</keyword>
<dbReference type="Proteomes" id="UP000013776">
    <property type="component" value="Unassembled WGS sequence"/>
</dbReference>
<dbReference type="PROSITE" id="PS00108">
    <property type="entry name" value="PROTEIN_KINASE_ST"/>
    <property type="match status" value="1"/>
</dbReference>
<dbReference type="AlphaFoldDB" id="R4XBT7"/>
<accession>R4XBT7</accession>
<evidence type="ECO:0000256" key="5">
    <source>
        <dbReference type="ARBA" id="ARBA00022777"/>
    </source>
</evidence>
<dbReference type="Gene3D" id="3.30.200.20">
    <property type="entry name" value="Phosphorylase Kinase, domain 1"/>
    <property type="match status" value="1"/>
</dbReference>
<organism evidence="9 10">
    <name type="scientific">Taphrina deformans (strain PYCC 5710 / ATCC 11124 / CBS 356.35 / IMI 108563 / JCM 9778 / NBRC 8474)</name>
    <name type="common">Peach leaf curl fungus</name>
    <name type="synonym">Lalaria deformans</name>
    <dbReference type="NCBI Taxonomy" id="1097556"/>
    <lineage>
        <taxon>Eukaryota</taxon>
        <taxon>Fungi</taxon>
        <taxon>Dikarya</taxon>
        <taxon>Ascomycota</taxon>
        <taxon>Taphrinomycotina</taxon>
        <taxon>Taphrinomycetes</taxon>
        <taxon>Taphrinales</taxon>
        <taxon>Taphrinaceae</taxon>
        <taxon>Taphrina</taxon>
    </lineage>
</organism>
<keyword evidence="10" id="KW-1185">Reference proteome</keyword>
<keyword evidence="5" id="KW-0418">Kinase</keyword>
<evidence type="ECO:0000256" key="3">
    <source>
        <dbReference type="ARBA" id="ARBA00022679"/>
    </source>
</evidence>
<dbReference type="GO" id="GO:0004674">
    <property type="term" value="F:protein serine/threonine kinase activity"/>
    <property type="evidence" value="ECO:0007669"/>
    <property type="project" value="UniProtKB-KW"/>
</dbReference>
<gene>
    <name evidence="9" type="ORF">TAPDE_001712</name>
</gene>
<evidence type="ECO:0000313" key="10">
    <source>
        <dbReference type="Proteomes" id="UP000013776"/>
    </source>
</evidence>
<dbReference type="CDD" id="cd14019">
    <property type="entry name" value="STKc_Cdc7"/>
    <property type="match status" value="1"/>
</dbReference>
<dbReference type="STRING" id="1097556.R4XBT7"/>
<proteinExistence type="predicted"/>
<evidence type="ECO:0000256" key="2">
    <source>
        <dbReference type="ARBA" id="ARBA00022527"/>
    </source>
</evidence>
<evidence type="ECO:0000256" key="7">
    <source>
        <dbReference type="SAM" id="MobiDB-lite"/>
    </source>
</evidence>
<feature type="compositionally biased region" description="Polar residues" evidence="7">
    <location>
        <begin position="536"/>
        <end position="545"/>
    </location>
</feature>
<dbReference type="EC" id="2.7.11.1" evidence="1"/>
<dbReference type="OrthoDB" id="10020333at2759"/>
<evidence type="ECO:0000256" key="1">
    <source>
        <dbReference type="ARBA" id="ARBA00012513"/>
    </source>
</evidence>
<protein>
    <recommendedName>
        <fullName evidence="1">non-specific serine/threonine protein kinase</fullName>
        <ecNumber evidence="1">2.7.11.1</ecNumber>
    </recommendedName>
</protein>
<keyword evidence="2" id="KW-0723">Serine/threonine-protein kinase</keyword>
<dbReference type="SUPFAM" id="SSF56112">
    <property type="entry name" value="Protein kinase-like (PK-like)"/>
    <property type="match status" value="1"/>
</dbReference>
<dbReference type="PROSITE" id="PS50011">
    <property type="entry name" value="PROTEIN_KINASE_DOM"/>
    <property type="match status" value="1"/>
</dbReference>
<reference evidence="9 10" key="1">
    <citation type="journal article" date="2013" name="MBio">
        <title>Genome sequencing of the plant pathogen Taphrina deformans, the causal agent of peach leaf curl.</title>
        <authorList>
            <person name="Cisse O.H."/>
            <person name="Almeida J.M.G.C.F."/>
            <person name="Fonseca A."/>
            <person name="Kumar A.A."/>
            <person name="Salojaervi J."/>
            <person name="Overmyer K."/>
            <person name="Hauser P.M."/>
            <person name="Pagni M."/>
        </authorList>
    </citation>
    <scope>NUCLEOTIDE SEQUENCE [LARGE SCALE GENOMIC DNA]</scope>
    <source>
        <strain evidence="10">PYCC 5710 / ATCC 11124 / CBS 356.35 / IMI 108563 / JCM 9778 / NBRC 8474</strain>
    </source>
</reference>
<dbReference type="InterPro" id="IPR011009">
    <property type="entry name" value="Kinase-like_dom_sf"/>
</dbReference>
<feature type="region of interest" description="Disordered" evidence="7">
    <location>
        <begin position="513"/>
        <end position="568"/>
    </location>
</feature>
<evidence type="ECO:0000259" key="8">
    <source>
        <dbReference type="PROSITE" id="PS50011"/>
    </source>
</evidence>
<dbReference type="GO" id="GO:0005634">
    <property type="term" value="C:nucleus"/>
    <property type="evidence" value="ECO:0007669"/>
    <property type="project" value="TreeGrafter"/>
</dbReference>
<dbReference type="InterPro" id="IPR000719">
    <property type="entry name" value="Prot_kinase_dom"/>
</dbReference>
<dbReference type="GO" id="GO:0005524">
    <property type="term" value="F:ATP binding"/>
    <property type="evidence" value="ECO:0007669"/>
    <property type="project" value="UniProtKB-KW"/>
</dbReference>
<evidence type="ECO:0000256" key="4">
    <source>
        <dbReference type="ARBA" id="ARBA00022741"/>
    </source>
</evidence>
<dbReference type="eggNOG" id="KOG1167">
    <property type="taxonomic scope" value="Eukaryota"/>
</dbReference>
<evidence type="ECO:0000256" key="6">
    <source>
        <dbReference type="ARBA" id="ARBA00022840"/>
    </source>
</evidence>
<dbReference type="PANTHER" id="PTHR44167">
    <property type="entry name" value="OVARIAN-SPECIFIC SERINE/THREONINE-PROTEIN KINASE LOK-RELATED"/>
    <property type="match status" value="1"/>
</dbReference>
<dbReference type="GO" id="GO:0044773">
    <property type="term" value="P:mitotic DNA damage checkpoint signaling"/>
    <property type="evidence" value="ECO:0007669"/>
    <property type="project" value="TreeGrafter"/>
</dbReference>
<dbReference type="VEuPathDB" id="FungiDB:TAPDE_001712"/>